<name>A0A1X0QKM3_9MICR</name>
<organism evidence="1 2">
    <name type="scientific">Hepatospora eriocheir</name>
    <dbReference type="NCBI Taxonomy" id="1081669"/>
    <lineage>
        <taxon>Eukaryota</taxon>
        <taxon>Fungi</taxon>
        <taxon>Fungi incertae sedis</taxon>
        <taxon>Microsporidia</taxon>
        <taxon>Hepatosporidae</taxon>
        <taxon>Hepatospora</taxon>
    </lineage>
</organism>
<proteinExistence type="predicted"/>
<accession>A0A1X0QKM3</accession>
<comment type="caution">
    <text evidence="1">The sequence shown here is derived from an EMBL/GenBank/DDBJ whole genome shotgun (WGS) entry which is preliminary data.</text>
</comment>
<gene>
    <name evidence="1" type="ORF">A0H76_1858</name>
</gene>
<evidence type="ECO:0000313" key="2">
    <source>
        <dbReference type="Proteomes" id="UP000192501"/>
    </source>
</evidence>
<protein>
    <submittedName>
        <fullName evidence="1">Uncharacterized protein</fullName>
    </submittedName>
</protein>
<dbReference type="EMBL" id="LTAI01000045">
    <property type="protein sequence ID" value="ORE00246.1"/>
    <property type="molecule type" value="Genomic_DNA"/>
</dbReference>
<dbReference type="AlphaFoldDB" id="A0A1X0QKM3"/>
<evidence type="ECO:0000313" key="1">
    <source>
        <dbReference type="EMBL" id="ORE00246.1"/>
    </source>
</evidence>
<reference evidence="1 2" key="1">
    <citation type="journal article" date="2017" name="Environ. Microbiol.">
        <title>Decay of the glycolytic pathway and adaptation to intranuclear parasitism within Enterocytozoonidae microsporidia.</title>
        <authorList>
            <person name="Wiredu Boakye D."/>
            <person name="Jaroenlak P."/>
            <person name="Prachumwat A."/>
            <person name="Williams T.A."/>
            <person name="Bateman K.S."/>
            <person name="Itsathitphaisarn O."/>
            <person name="Sritunyalucksana K."/>
            <person name="Paszkiewicz K.H."/>
            <person name="Moore K.A."/>
            <person name="Stentiford G.D."/>
            <person name="Williams B.A."/>
        </authorList>
    </citation>
    <scope>NUCLEOTIDE SEQUENCE [LARGE SCALE GENOMIC DNA]</scope>
    <source>
        <strain evidence="2">canceri</strain>
    </source>
</reference>
<dbReference type="VEuPathDB" id="MicrosporidiaDB:A0H76_1858"/>
<dbReference type="Proteomes" id="UP000192501">
    <property type="component" value="Unassembled WGS sequence"/>
</dbReference>
<sequence>MIDVHKMHIRFFITVWHVRIIKIIETCIHRNVVTIHWHVIHWQIVKLRIVIDRNIVVKIISFILDDWLIV</sequence>